<dbReference type="Gene3D" id="1.10.10.60">
    <property type="entry name" value="Homeodomain-like"/>
    <property type="match status" value="2"/>
</dbReference>
<name>A0ABS5WBW9_9FLAO</name>
<dbReference type="PANTHER" id="PTHR43280:SF2">
    <property type="entry name" value="HTH-TYPE TRANSCRIPTIONAL REGULATOR EXSA"/>
    <property type="match status" value="1"/>
</dbReference>
<comment type="caution">
    <text evidence="5">The sequence shown here is derived from an EMBL/GenBank/DDBJ whole genome shotgun (WGS) entry which is preliminary data.</text>
</comment>
<gene>
    <name evidence="5" type="ORF">HW347_06425</name>
</gene>
<dbReference type="EMBL" id="JACATN010000002">
    <property type="protein sequence ID" value="MBT2160892.1"/>
    <property type="molecule type" value="Genomic_DNA"/>
</dbReference>
<proteinExistence type="predicted"/>
<dbReference type="Proteomes" id="UP000740413">
    <property type="component" value="Unassembled WGS sequence"/>
</dbReference>
<dbReference type="InterPro" id="IPR018060">
    <property type="entry name" value="HTH_AraC"/>
</dbReference>
<evidence type="ECO:0000313" key="6">
    <source>
        <dbReference type="Proteomes" id="UP000740413"/>
    </source>
</evidence>
<evidence type="ECO:0000256" key="3">
    <source>
        <dbReference type="ARBA" id="ARBA00023163"/>
    </source>
</evidence>
<dbReference type="SMART" id="SM00342">
    <property type="entry name" value="HTH_ARAC"/>
    <property type="match status" value="1"/>
</dbReference>
<keyword evidence="6" id="KW-1185">Reference proteome</keyword>
<dbReference type="InterPro" id="IPR020449">
    <property type="entry name" value="Tscrpt_reg_AraC-type_HTH"/>
</dbReference>
<protein>
    <submittedName>
        <fullName evidence="5">Helix-turn-helix transcriptional regulator</fullName>
    </submittedName>
</protein>
<evidence type="ECO:0000259" key="4">
    <source>
        <dbReference type="PROSITE" id="PS01124"/>
    </source>
</evidence>
<dbReference type="PROSITE" id="PS01124">
    <property type="entry name" value="HTH_ARAC_FAMILY_2"/>
    <property type="match status" value="1"/>
</dbReference>
<keyword evidence="3" id="KW-0804">Transcription</keyword>
<evidence type="ECO:0000256" key="2">
    <source>
        <dbReference type="ARBA" id="ARBA00023125"/>
    </source>
</evidence>
<dbReference type="PRINTS" id="PR00032">
    <property type="entry name" value="HTHARAC"/>
</dbReference>
<dbReference type="SUPFAM" id="SSF46689">
    <property type="entry name" value="Homeodomain-like"/>
    <property type="match status" value="1"/>
</dbReference>
<dbReference type="RefSeq" id="WP_214611087.1">
    <property type="nucleotide sequence ID" value="NZ_JACATN010000002.1"/>
</dbReference>
<accession>A0ABS5WBW9</accession>
<dbReference type="PANTHER" id="PTHR43280">
    <property type="entry name" value="ARAC-FAMILY TRANSCRIPTIONAL REGULATOR"/>
    <property type="match status" value="1"/>
</dbReference>
<evidence type="ECO:0000313" key="5">
    <source>
        <dbReference type="EMBL" id="MBT2160892.1"/>
    </source>
</evidence>
<dbReference type="Pfam" id="PF12833">
    <property type="entry name" value="HTH_18"/>
    <property type="match status" value="1"/>
</dbReference>
<reference evidence="5 6" key="1">
    <citation type="submission" date="2020-06" db="EMBL/GenBank/DDBJ databases">
        <authorList>
            <person name="Isaeva M.P."/>
            <person name="Chernysheva N.Y."/>
        </authorList>
    </citation>
    <scope>NUCLEOTIDE SEQUENCE [LARGE SCALE GENOMIC DNA]</scope>
    <source>
        <strain evidence="5 6">KMM 6746</strain>
    </source>
</reference>
<evidence type="ECO:0000256" key="1">
    <source>
        <dbReference type="ARBA" id="ARBA00023015"/>
    </source>
</evidence>
<feature type="domain" description="HTH araC/xylS-type" evidence="4">
    <location>
        <begin position="126"/>
        <end position="225"/>
    </location>
</feature>
<keyword evidence="2" id="KW-0238">DNA-binding</keyword>
<reference evidence="6" key="2">
    <citation type="submission" date="2023-07" db="EMBL/GenBank/DDBJ databases">
        <title>Zobellia barbeyronii sp. nov., a new marine flavobacterium, isolated from green and red algae.</title>
        <authorList>
            <person name="Nedashkovskaya O.I."/>
            <person name="Otstavnykh N."/>
            <person name="Zhukova N."/>
            <person name="Guzev K."/>
            <person name="Chausova V."/>
            <person name="Tekutyeva L."/>
            <person name="Mikhailov V."/>
            <person name="Isaeva M."/>
        </authorList>
    </citation>
    <scope>NUCLEOTIDE SEQUENCE [LARGE SCALE GENOMIC DNA]</scope>
    <source>
        <strain evidence="6">KMM 6746</strain>
    </source>
</reference>
<dbReference type="InterPro" id="IPR009057">
    <property type="entry name" value="Homeodomain-like_sf"/>
</dbReference>
<organism evidence="5 6">
    <name type="scientific">Zobellia barbeyronii</name>
    <dbReference type="NCBI Taxonomy" id="2748009"/>
    <lineage>
        <taxon>Bacteria</taxon>
        <taxon>Pseudomonadati</taxon>
        <taxon>Bacteroidota</taxon>
        <taxon>Flavobacteriia</taxon>
        <taxon>Flavobacteriales</taxon>
        <taxon>Flavobacteriaceae</taxon>
        <taxon>Zobellia</taxon>
    </lineage>
</organism>
<sequence>MEATIFKEENALGTTQNGVGVFENGELRIKVDFIDNGGTDVSVYNEVFSKGLNMPAILLGALNSLGLKIKVLETEADNSLSKRFKIFKDHAENKTVLKNATKRKILFEKKVSEFSSLHTRDKDFLNKITAYMDENMSDDTYWVDDLSFDMNTSRSTFFRKLKKLTGHAPKDYMRNIRLLRAGELLEKGQLRIAEVSYQVGFGDPNYFSKCFRRFYGTSPSDYSVLSNAS</sequence>
<keyword evidence="1" id="KW-0805">Transcription regulation</keyword>